<organism evidence="12 13">
    <name type="scientific">[Candida] arabinofermentans NRRL YB-2248</name>
    <dbReference type="NCBI Taxonomy" id="983967"/>
    <lineage>
        <taxon>Eukaryota</taxon>
        <taxon>Fungi</taxon>
        <taxon>Dikarya</taxon>
        <taxon>Ascomycota</taxon>
        <taxon>Saccharomycotina</taxon>
        <taxon>Pichiomycetes</taxon>
        <taxon>Pichiales</taxon>
        <taxon>Pichiaceae</taxon>
        <taxon>Ogataea</taxon>
        <taxon>Ogataea/Candida clade</taxon>
    </lineage>
</organism>
<dbReference type="InterPro" id="IPR014729">
    <property type="entry name" value="Rossmann-like_a/b/a_fold"/>
</dbReference>
<evidence type="ECO:0000256" key="7">
    <source>
        <dbReference type="ARBA" id="ARBA00022741"/>
    </source>
</evidence>
<evidence type="ECO:0000256" key="8">
    <source>
        <dbReference type="ARBA" id="ARBA00022840"/>
    </source>
</evidence>
<comment type="catalytic activity">
    <reaction evidence="11">
        <text>(R)-pantoate + beta-alanine + ATP = (R)-pantothenate + AMP + diphosphate + H(+)</text>
        <dbReference type="Rhea" id="RHEA:10912"/>
        <dbReference type="ChEBI" id="CHEBI:15378"/>
        <dbReference type="ChEBI" id="CHEBI:15980"/>
        <dbReference type="ChEBI" id="CHEBI:29032"/>
        <dbReference type="ChEBI" id="CHEBI:30616"/>
        <dbReference type="ChEBI" id="CHEBI:33019"/>
        <dbReference type="ChEBI" id="CHEBI:57966"/>
        <dbReference type="ChEBI" id="CHEBI:456215"/>
        <dbReference type="EC" id="6.3.2.1"/>
    </reaction>
</comment>
<dbReference type="Gene3D" id="3.30.1300.10">
    <property type="entry name" value="Pantoate-beta-alanine ligase, C-terminal domain"/>
    <property type="match status" value="1"/>
</dbReference>
<evidence type="ECO:0000256" key="3">
    <source>
        <dbReference type="ARBA" id="ARBA00012219"/>
    </source>
</evidence>
<evidence type="ECO:0000313" key="12">
    <source>
        <dbReference type="EMBL" id="ODV83835.1"/>
    </source>
</evidence>
<dbReference type="HAMAP" id="MF_00158">
    <property type="entry name" value="PanC"/>
    <property type="match status" value="1"/>
</dbReference>
<keyword evidence="7" id="KW-0547">Nucleotide-binding</keyword>
<dbReference type="Pfam" id="PF02569">
    <property type="entry name" value="Pantoate_ligase"/>
    <property type="match status" value="1"/>
</dbReference>
<evidence type="ECO:0000256" key="5">
    <source>
        <dbReference type="ARBA" id="ARBA00022598"/>
    </source>
</evidence>
<evidence type="ECO:0000256" key="4">
    <source>
        <dbReference type="ARBA" id="ARBA00015647"/>
    </source>
</evidence>
<dbReference type="PANTHER" id="PTHR21299:SF1">
    <property type="entry name" value="PANTOATE--BETA-ALANINE LIGASE"/>
    <property type="match status" value="1"/>
</dbReference>
<comment type="pathway">
    <text evidence="1">Cofactor biosynthesis; (R)-pantothenate biosynthesis; (R)-pantothenate from (R)-pantoate and beta-alanine: step 1/1.</text>
</comment>
<evidence type="ECO:0000256" key="2">
    <source>
        <dbReference type="ARBA" id="ARBA00009256"/>
    </source>
</evidence>
<dbReference type="GO" id="GO:0015940">
    <property type="term" value="P:pantothenate biosynthetic process"/>
    <property type="evidence" value="ECO:0007669"/>
    <property type="project" value="UniProtKB-UniPathway"/>
</dbReference>
<dbReference type="UniPathway" id="UPA00028">
    <property type="reaction ID" value="UER00005"/>
</dbReference>
<dbReference type="FunFam" id="3.40.50.620:FF:000013">
    <property type="entry name" value="Pantothenate synthetase"/>
    <property type="match status" value="1"/>
</dbReference>
<dbReference type="PANTHER" id="PTHR21299">
    <property type="entry name" value="CYTIDYLATE KINASE/PANTOATE-BETA-ALANINE LIGASE"/>
    <property type="match status" value="1"/>
</dbReference>
<dbReference type="GO" id="GO:0005524">
    <property type="term" value="F:ATP binding"/>
    <property type="evidence" value="ECO:0007669"/>
    <property type="project" value="UniProtKB-KW"/>
</dbReference>
<comment type="similarity">
    <text evidence="2">Belongs to the pantothenate synthetase family.</text>
</comment>
<proteinExistence type="inferred from homology"/>
<keyword evidence="8" id="KW-0067">ATP-binding</keyword>
<protein>
    <recommendedName>
        <fullName evidence="4">Pantoate--beta-alanine ligase</fullName>
        <ecNumber evidence="3">6.3.2.1</ecNumber>
    </recommendedName>
    <alternativeName>
        <fullName evidence="10">Pantoate-activating enzyme</fullName>
    </alternativeName>
    <alternativeName>
        <fullName evidence="9">Pantothenate synthetase</fullName>
    </alternativeName>
</protein>
<dbReference type="EC" id="6.3.2.1" evidence="3"/>
<dbReference type="OrthoDB" id="2020436at2759"/>
<evidence type="ECO:0000256" key="11">
    <source>
        <dbReference type="ARBA" id="ARBA00048258"/>
    </source>
</evidence>
<keyword evidence="6" id="KW-0566">Pantothenate biosynthesis</keyword>
<dbReference type="AlphaFoldDB" id="A0A1E4SWG0"/>
<dbReference type="GO" id="GO:0004592">
    <property type="term" value="F:pantoate-beta-alanine ligase activity"/>
    <property type="evidence" value="ECO:0007669"/>
    <property type="project" value="UniProtKB-EC"/>
</dbReference>
<dbReference type="EMBL" id="KV453860">
    <property type="protein sequence ID" value="ODV83835.1"/>
    <property type="molecule type" value="Genomic_DNA"/>
</dbReference>
<gene>
    <name evidence="12" type="ORF">CANARDRAFT_9124</name>
</gene>
<dbReference type="Proteomes" id="UP000094801">
    <property type="component" value="Unassembled WGS sequence"/>
</dbReference>
<accession>A0A1E4SWG0</accession>
<keyword evidence="13" id="KW-1185">Reference proteome</keyword>
<dbReference type="STRING" id="983967.A0A1E4SWG0"/>
<evidence type="ECO:0000256" key="9">
    <source>
        <dbReference type="ARBA" id="ARBA00029902"/>
    </source>
</evidence>
<dbReference type="InterPro" id="IPR003721">
    <property type="entry name" value="Pantoate_ligase"/>
</dbReference>
<name>A0A1E4SWG0_9ASCO</name>
<evidence type="ECO:0000256" key="6">
    <source>
        <dbReference type="ARBA" id="ARBA00022655"/>
    </source>
</evidence>
<evidence type="ECO:0000313" key="13">
    <source>
        <dbReference type="Proteomes" id="UP000094801"/>
    </source>
</evidence>
<dbReference type="CDD" id="cd00560">
    <property type="entry name" value="PanC"/>
    <property type="match status" value="1"/>
</dbReference>
<keyword evidence="5" id="KW-0436">Ligase</keyword>
<dbReference type="SUPFAM" id="SSF52374">
    <property type="entry name" value="Nucleotidylyl transferase"/>
    <property type="match status" value="1"/>
</dbReference>
<reference evidence="13" key="1">
    <citation type="submission" date="2016-04" db="EMBL/GenBank/DDBJ databases">
        <title>Comparative genomics of biotechnologically important yeasts.</title>
        <authorList>
            <consortium name="DOE Joint Genome Institute"/>
            <person name="Riley R."/>
            <person name="Haridas S."/>
            <person name="Wolfe K.H."/>
            <person name="Lopes M.R."/>
            <person name="Hittinger C.T."/>
            <person name="Goker M."/>
            <person name="Salamov A."/>
            <person name="Wisecaver J."/>
            <person name="Long T.M."/>
            <person name="Aerts A.L."/>
            <person name="Barry K."/>
            <person name="Choi C."/>
            <person name="Clum A."/>
            <person name="Coughlan A.Y."/>
            <person name="Deshpande S."/>
            <person name="Douglass A.P."/>
            <person name="Hanson S.J."/>
            <person name="Klenk H.-P."/>
            <person name="Labutti K."/>
            <person name="Lapidus A."/>
            <person name="Lindquist E."/>
            <person name="Lipzen A."/>
            <person name="Meier-Kolthoff J.P."/>
            <person name="Ohm R.A."/>
            <person name="Otillar R.P."/>
            <person name="Pangilinan J."/>
            <person name="Peng Y."/>
            <person name="Rokas A."/>
            <person name="Rosa C.A."/>
            <person name="Scheuner C."/>
            <person name="Sibirny A.A."/>
            <person name="Slot J.C."/>
            <person name="Stielow J.B."/>
            <person name="Sun H."/>
            <person name="Kurtzman C.P."/>
            <person name="Blackwell M."/>
            <person name="Grigoriev I.V."/>
            <person name="Jeffries T.W."/>
        </authorList>
    </citation>
    <scope>NUCLEOTIDE SEQUENCE [LARGE SCALE GENOMIC DNA]</scope>
    <source>
        <strain evidence="13">NRRL YB-2248</strain>
    </source>
</reference>
<dbReference type="InterPro" id="IPR042176">
    <property type="entry name" value="Pantoate_ligase_C"/>
</dbReference>
<evidence type="ECO:0000256" key="1">
    <source>
        <dbReference type="ARBA" id="ARBA00004990"/>
    </source>
</evidence>
<sequence>MTVSDIQVLTTVAELRAFRAECYSRNLTVGFVPTMGSLHQGHLTLVSSSLNENDITIVSIFVNPSQFAPSEDLDSYPRNLTGDLSLLDSVHGSQINSKGQTNTTSSTQNIKKVNCVFAPTVTEMYPSGIPLELDQQKGAFVSVLGPSEPLEGQSRPQFFRGVATVVNKLFNVTHPTRAYFGQKDIQQSIVIKRMVKDLLMGLEVRVIPTVRESTGLALSSRNAYLGEAEKVQAVVIYDSLTLVEKIYNEKCNSSTNTITIGELKSMVTSKIQEKNKDYMIDYVDFNDAETLDYLDGSKVVDPSRGAILSLAVKVPNDNNDLSKGFTRLIDNLVLPSTV</sequence>
<dbReference type="Gene3D" id="3.40.50.620">
    <property type="entry name" value="HUPs"/>
    <property type="match status" value="1"/>
</dbReference>
<evidence type="ECO:0000256" key="10">
    <source>
        <dbReference type="ARBA" id="ARBA00032806"/>
    </source>
</evidence>